<reference evidence="1" key="1">
    <citation type="submission" date="2013-06" db="EMBL/GenBank/DDBJ databases">
        <authorList>
            <person name="Galindo R.C."/>
        </authorList>
    </citation>
    <scope>NUCLEOTIDE SEQUENCE</scope>
</reference>
<feature type="non-terminal residue" evidence="1">
    <location>
        <position position="1"/>
    </location>
</feature>
<reference evidence="1" key="2">
    <citation type="submission" date="2014-07" db="EMBL/GenBank/DDBJ databases">
        <title>Vaccine response to Mycobacterium tuberculosis in pigs.</title>
        <authorList>
            <person name="de la Fuente J."/>
        </authorList>
    </citation>
    <scope>NUCLEOTIDE SEQUENCE</scope>
</reference>
<dbReference type="EMBL" id="KF280280">
    <property type="protein sequence ID" value="AGO98425.1"/>
    <property type="molecule type" value="mRNA"/>
</dbReference>
<sequence length="44" mass="4734">WVVGAGSECSQTAQSPGISRWRQMQAPLACLKPPKLQKPAPTTQ</sequence>
<gene>
    <name evidence="1" type="primary">TRIF</name>
</gene>
<protein>
    <submittedName>
        <fullName evidence="1">Toll-like receptor</fullName>
    </submittedName>
</protein>
<organism evidence="1">
    <name type="scientific">Sus scrofa</name>
    <name type="common">Pig</name>
    <dbReference type="NCBI Taxonomy" id="9823"/>
    <lineage>
        <taxon>Eukaryota</taxon>
        <taxon>Metazoa</taxon>
        <taxon>Chordata</taxon>
        <taxon>Craniata</taxon>
        <taxon>Vertebrata</taxon>
        <taxon>Euteleostomi</taxon>
        <taxon>Mammalia</taxon>
        <taxon>Eutheria</taxon>
        <taxon>Laurasiatheria</taxon>
        <taxon>Artiodactyla</taxon>
        <taxon>Suina</taxon>
        <taxon>Suidae</taxon>
        <taxon>Sus</taxon>
    </lineage>
</organism>
<dbReference type="AlphaFoldDB" id="A0A067XP07"/>
<proteinExistence type="evidence at transcript level"/>
<keyword evidence="1" id="KW-0675">Receptor</keyword>
<evidence type="ECO:0000313" key="1">
    <source>
        <dbReference type="EMBL" id="AGO98425.1"/>
    </source>
</evidence>
<accession>A0A067XP07</accession>
<feature type="non-terminal residue" evidence="1">
    <location>
        <position position="44"/>
    </location>
</feature>
<name>A0A067XP07_PIG</name>